<dbReference type="AlphaFoldDB" id="A0A8J9V787"/>
<evidence type="ECO:0000256" key="1">
    <source>
        <dbReference type="SAM" id="MobiDB-lite"/>
    </source>
</evidence>
<evidence type="ECO:0000313" key="3">
    <source>
        <dbReference type="Proteomes" id="UP000838878"/>
    </source>
</evidence>
<protein>
    <submittedName>
        <fullName evidence="2">Uncharacterized protein</fullName>
    </submittedName>
</protein>
<feature type="region of interest" description="Disordered" evidence="1">
    <location>
        <begin position="23"/>
        <end position="43"/>
    </location>
</feature>
<reference evidence="2" key="1">
    <citation type="submission" date="2021-12" db="EMBL/GenBank/DDBJ databases">
        <authorList>
            <person name="Martin H S."/>
        </authorList>
    </citation>
    <scope>NUCLEOTIDE SEQUENCE</scope>
</reference>
<proteinExistence type="predicted"/>
<accession>A0A8J9V787</accession>
<dbReference type="EMBL" id="OV170231">
    <property type="protein sequence ID" value="CAH0716648.1"/>
    <property type="molecule type" value="Genomic_DNA"/>
</dbReference>
<dbReference type="Proteomes" id="UP000838878">
    <property type="component" value="Chromosome 11"/>
</dbReference>
<evidence type="ECO:0000313" key="2">
    <source>
        <dbReference type="EMBL" id="CAH0716648.1"/>
    </source>
</evidence>
<dbReference type="OrthoDB" id="6916864at2759"/>
<organism evidence="2 3">
    <name type="scientific">Brenthis ino</name>
    <name type="common">lesser marbled fritillary</name>
    <dbReference type="NCBI Taxonomy" id="405034"/>
    <lineage>
        <taxon>Eukaryota</taxon>
        <taxon>Metazoa</taxon>
        <taxon>Ecdysozoa</taxon>
        <taxon>Arthropoda</taxon>
        <taxon>Hexapoda</taxon>
        <taxon>Insecta</taxon>
        <taxon>Pterygota</taxon>
        <taxon>Neoptera</taxon>
        <taxon>Endopterygota</taxon>
        <taxon>Lepidoptera</taxon>
        <taxon>Glossata</taxon>
        <taxon>Ditrysia</taxon>
        <taxon>Papilionoidea</taxon>
        <taxon>Nymphalidae</taxon>
        <taxon>Heliconiinae</taxon>
        <taxon>Argynnini</taxon>
        <taxon>Brenthis</taxon>
    </lineage>
</organism>
<name>A0A8J9V787_9NEOP</name>
<gene>
    <name evidence="2" type="ORF">BINO364_LOCUS3371</name>
</gene>
<sequence>MQVALVTGTVGYGASVTGVIRTGARGGRRAGGGQGSIRGKQSLRDIRASATVAHPRPRSVRPCYVTLFTPTSVECDGHCSRGTLAPPLTIRAHVMSLTVNTPNRRDAGATFDHPTGDT</sequence>
<feature type="non-terminal residue" evidence="2">
    <location>
        <position position="118"/>
    </location>
</feature>
<keyword evidence="3" id="KW-1185">Reference proteome</keyword>